<feature type="transmembrane region" description="Helical" evidence="3">
    <location>
        <begin position="178"/>
        <end position="197"/>
    </location>
</feature>
<organism evidence="4 5">
    <name type="scientific">Actinomyces ruminicola</name>
    <dbReference type="NCBI Taxonomy" id="332524"/>
    <lineage>
        <taxon>Bacteria</taxon>
        <taxon>Bacillati</taxon>
        <taxon>Actinomycetota</taxon>
        <taxon>Actinomycetes</taxon>
        <taxon>Actinomycetales</taxon>
        <taxon>Actinomycetaceae</taxon>
        <taxon>Actinomyces</taxon>
    </lineage>
</organism>
<evidence type="ECO:0000313" key="5">
    <source>
        <dbReference type="Proteomes" id="UP000199671"/>
    </source>
</evidence>
<evidence type="ECO:0000256" key="1">
    <source>
        <dbReference type="ARBA" id="ARBA00010692"/>
    </source>
</evidence>
<feature type="transmembrane region" description="Helical" evidence="3">
    <location>
        <begin position="65"/>
        <end position="83"/>
    </location>
</feature>
<sequence length="212" mass="20746">MRRGGVAPYGSGMNTSPRPAARVQAAPAAAAPRVRRVAREAALITGGAAAIALIGQIALPLPFTPVPVTLGTLAALGVGGVLGSRRGLAAVALFAAAAALGAPVLAGWNSGVTASFGYVLGYGLAALLAGRAGATSVSRGAGVMAALRASAVRVGLMLVASALVYVPGLVWLKAATGASWGAVFAMGLAPFVIGDLLKSFAAALLPRPTALR</sequence>
<dbReference type="Pfam" id="PF02632">
    <property type="entry name" value="BioY"/>
    <property type="match status" value="1"/>
</dbReference>
<dbReference type="GO" id="GO:0005886">
    <property type="term" value="C:plasma membrane"/>
    <property type="evidence" value="ECO:0007669"/>
    <property type="project" value="InterPro"/>
</dbReference>
<dbReference type="PANTHER" id="PTHR34295">
    <property type="entry name" value="BIOTIN TRANSPORTER BIOY"/>
    <property type="match status" value="1"/>
</dbReference>
<evidence type="ECO:0000256" key="3">
    <source>
        <dbReference type="SAM" id="Phobius"/>
    </source>
</evidence>
<feature type="region of interest" description="Disordered" evidence="2">
    <location>
        <begin position="1"/>
        <end position="21"/>
    </location>
</feature>
<dbReference type="GO" id="GO:0015225">
    <property type="term" value="F:biotin transmembrane transporter activity"/>
    <property type="evidence" value="ECO:0007669"/>
    <property type="project" value="InterPro"/>
</dbReference>
<dbReference type="Gene3D" id="1.10.1760.20">
    <property type="match status" value="1"/>
</dbReference>
<protein>
    <submittedName>
        <fullName evidence="4">Biotin transport system substrate-specific component</fullName>
    </submittedName>
</protein>
<feature type="transmembrane region" description="Helical" evidence="3">
    <location>
        <begin position="41"/>
        <end position="59"/>
    </location>
</feature>
<gene>
    <name evidence="4" type="ORF">SAMN04487766_10986</name>
</gene>
<reference evidence="4 5" key="1">
    <citation type="submission" date="2016-10" db="EMBL/GenBank/DDBJ databases">
        <authorList>
            <person name="de Groot N.N."/>
        </authorList>
    </citation>
    <scope>NUCLEOTIDE SEQUENCE [LARGE SCALE GENOMIC DNA]</scope>
    <source>
        <strain evidence="4 5">KPR-7B</strain>
    </source>
</reference>
<dbReference type="AlphaFoldDB" id="A0A1G9XCS9"/>
<accession>A0A1G9XCS9</accession>
<evidence type="ECO:0000313" key="4">
    <source>
        <dbReference type="EMBL" id="SDM94609.1"/>
    </source>
</evidence>
<comment type="similarity">
    <text evidence="1">Belongs to the BioY family.</text>
</comment>
<keyword evidence="3" id="KW-1133">Transmembrane helix</keyword>
<dbReference type="EMBL" id="FNHU01000009">
    <property type="protein sequence ID" value="SDM94609.1"/>
    <property type="molecule type" value="Genomic_DNA"/>
</dbReference>
<evidence type="ECO:0000256" key="2">
    <source>
        <dbReference type="SAM" id="MobiDB-lite"/>
    </source>
</evidence>
<keyword evidence="3" id="KW-0472">Membrane</keyword>
<proteinExistence type="inferred from homology"/>
<dbReference type="InterPro" id="IPR003784">
    <property type="entry name" value="BioY"/>
</dbReference>
<dbReference type="PANTHER" id="PTHR34295:SF1">
    <property type="entry name" value="BIOTIN TRANSPORTER BIOY"/>
    <property type="match status" value="1"/>
</dbReference>
<feature type="transmembrane region" description="Helical" evidence="3">
    <location>
        <begin position="112"/>
        <end position="130"/>
    </location>
</feature>
<feature type="transmembrane region" description="Helical" evidence="3">
    <location>
        <begin position="151"/>
        <end position="172"/>
    </location>
</feature>
<feature type="transmembrane region" description="Helical" evidence="3">
    <location>
        <begin position="88"/>
        <end position="106"/>
    </location>
</feature>
<name>A0A1G9XCS9_9ACTO</name>
<dbReference type="Proteomes" id="UP000199671">
    <property type="component" value="Unassembled WGS sequence"/>
</dbReference>
<keyword evidence="3" id="KW-0812">Transmembrane</keyword>